<reference evidence="1 2" key="1">
    <citation type="journal article" date="2022" name="bioRxiv">
        <title>An ancient truncated duplication of the anti-Mullerian hormone receptor type 2 gene is a potential conserved master sex determinant in the Pangasiidae catfish family.</title>
        <authorList>
            <person name="Wen M."/>
            <person name="Pan Q."/>
            <person name="Jouanno E."/>
            <person name="Montfort J."/>
            <person name="Zahm M."/>
            <person name="Cabau C."/>
            <person name="Klopp C."/>
            <person name="Iampietro C."/>
            <person name="Roques C."/>
            <person name="Bouchez O."/>
            <person name="Castinel A."/>
            <person name="Donnadieu C."/>
            <person name="Parrinello H."/>
            <person name="Poncet C."/>
            <person name="Belmonte E."/>
            <person name="Gautier V."/>
            <person name="Avarre J.-C."/>
            <person name="Dugue R."/>
            <person name="Gustiano R."/>
            <person name="Ha T.T.T."/>
            <person name="Campet M."/>
            <person name="Sriphairoj K."/>
            <person name="Ribolli J."/>
            <person name="de Almeida F.L."/>
            <person name="Desvignes T."/>
            <person name="Postlethwait J.H."/>
            <person name="Bucao C.F."/>
            <person name="Robinson-Rechavi M."/>
            <person name="Bobe J."/>
            <person name="Herpin A."/>
            <person name="Guiguen Y."/>
        </authorList>
    </citation>
    <scope>NUCLEOTIDE SEQUENCE [LARGE SCALE GENOMIC DNA]</scope>
    <source>
        <strain evidence="1">YG-Dec2019</strain>
    </source>
</reference>
<dbReference type="Proteomes" id="UP000829447">
    <property type="component" value="Linkage Group LG14"/>
</dbReference>
<proteinExistence type="predicted"/>
<evidence type="ECO:0000313" key="1">
    <source>
        <dbReference type="EMBL" id="MCI4385806.1"/>
    </source>
</evidence>
<protein>
    <submittedName>
        <fullName evidence="1">Uncharacterized protein</fullName>
    </submittedName>
</protein>
<organism evidence="1 2">
    <name type="scientific">Pangasianodon gigas</name>
    <name type="common">Mekong giant catfish</name>
    <name type="synonym">Pangasius gigas</name>
    <dbReference type="NCBI Taxonomy" id="30993"/>
    <lineage>
        <taxon>Eukaryota</taxon>
        <taxon>Metazoa</taxon>
        <taxon>Chordata</taxon>
        <taxon>Craniata</taxon>
        <taxon>Vertebrata</taxon>
        <taxon>Euteleostomi</taxon>
        <taxon>Actinopterygii</taxon>
        <taxon>Neopterygii</taxon>
        <taxon>Teleostei</taxon>
        <taxon>Ostariophysi</taxon>
        <taxon>Siluriformes</taxon>
        <taxon>Pangasiidae</taxon>
        <taxon>Pangasianodon</taxon>
    </lineage>
</organism>
<keyword evidence="2" id="KW-1185">Reference proteome</keyword>
<sequence length="94" mass="10445">LKARCSLFSPVHHTWHLFKSSLVYVCASLYGPTLDKQQDVSQRTVEHETLAEPSTSGHQGLQYNSQADEEQGSREAEAFPGGQWSAGPHQRGKH</sequence>
<name>A0ACC5X4G2_PANGG</name>
<evidence type="ECO:0000313" key="2">
    <source>
        <dbReference type="Proteomes" id="UP000829447"/>
    </source>
</evidence>
<feature type="non-terminal residue" evidence="1">
    <location>
        <position position="1"/>
    </location>
</feature>
<comment type="caution">
    <text evidence="1">The sequence shown here is derived from an EMBL/GenBank/DDBJ whole genome shotgun (WGS) entry which is preliminary data.</text>
</comment>
<accession>A0ACC5X4G2</accession>
<gene>
    <name evidence="1" type="ORF">PGIGA_G00054980</name>
</gene>
<dbReference type="EMBL" id="CM040467">
    <property type="protein sequence ID" value="MCI4385806.1"/>
    <property type="molecule type" value="Genomic_DNA"/>
</dbReference>